<evidence type="ECO:0000256" key="4">
    <source>
        <dbReference type="ARBA" id="ARBA00022723"/>
    </source>
</evidence>
<dbReference type="EC" id="6.5.1.8" evidence="2"/>
<comment type="caution">
    <text evidence="10">The sequence shown here is derived from an EMBL/GenBank/DDBJ whole genome shotgun (WGS) entry which is preliminary data.</text>
</comment>
<keyword evidence="11" id="KW-1185">Reference proteome</keyword>
<organism evidence="10 11">
    <name type="scientific">Asaia siamensis</name>
    <dbReference type="NCBI Taxonomy" id="110479"/>
    <lineage>
        <taxon>Bacteria</taxon>
        <taxon>Pseudomonadati</taxon>
        <taxon>Pseudomonadota</taxon>
        <taxon>Alphaproteobacteria</taxon>
        <taxon>Acetobacterales</taxon>
        <taxon>Acetobacteraceae</taxon>
        <taxon>Asaia</taxon>
    </lineage>
</organism>
<proteinExistence type="predicted"/>
<evidence type="ECO:0000256" key="2">
    <source>
        <dbReference type="ARBA" id="ARBA00012726"/>
    </source>
</evidence>
<name>A0ABQ1LWK8_9PROT</name>
<dbReference type="InterPro" id="IPR001233">
    <property type="entry name" value="RtcB"/>
</dbReference>
<dbReference type="SUPFAM" id="SSF103365">
    <property type="entry name" value="Hypothetical protein PH1602"/>
    <property type="match status" value="1"/>
</dbReference>
<evidence type="ECO:0000256" key="5">
    <source>
        <dbReference type="ARBA" id="ARBA00022741"/>
    </source>
</evidence>
<accession>A0ABQ1LWK8</accession>
<dbReference type="EMBL" id="BMCH01000003">
    <property type="protein sequence ID" value="GGC30818.1"/>
    <property type="molecule type" value="Genomic_DNA"/>
</dbReference>
<keyword evidence="6" id="KW-0692">RNA repair</keyword>
<gene>
    <name evidence="10" type="ORF">GCM10007207_15420</name>
</gene>
<evidence type="ECO:0000313" key="10">
    <source>
        <dbReference type="EMBL" id="GGC30818.1"/>
    </source>
</evidence>
<reference evidence="11" key="1">
    <citation type="journal article" date="2019" name="Int. J. Syst. Evol. Microbiol.">
        <title>The Global Catalogue of Microorganisms (GCM) 10K type strain sequencing project: providing services to taxonomists for standard genome sequencing and annotation.</title>
        <authorList>
            <consortium name="The Broad Institute Genomics Platform"/>
            <consortium name="The Broad Institute Genome Sequencing Center for Infectious Disease"/>
            <person name="Wu L."/>
            <person name="Ma J."/>
        </authorList>
    </citation>
    <scope>NUCLEOTIDE SEQUENCE [LARGE SCALE GENOMIC DNA]</scope>
    <source>
        <strain evidence="11">CCM 7132</strain>
    </source>
</reference>
<evidence type="ECO:0000256" key="9">
    <source>
        <dbReference type="ARBA" id="ARBA00047746"/>
    </source>
</evidence>
<dbReference type="PANTHER" id="PTHR11118:SF1">
    <property type="entry name" value="RNA-SPLICING LIGASE RTCB HOMOLOG"/>
    <property type="match status" value="1"/>
</dbReference>
<comment type="cofactor">
    <cofactor evidence="1">
        <name>Mn(2+)</name>
        <dbReference type="ChEBI" id="CHEBI:29035"/>
    </cofactor>
</comment>
<protein>
    <recommendedName>
        <fullName evidence="2">3'-phosphate/5'-hydroxy nucleic acid ligase</fullName>
        <ecNumber evidence="2">6.5.1.8</ecNumber>
    </recommendedName>
</protein>
<dbReference type="Proteomes" id="UP000637769">
    <property type="component" value="Unassembled WGS sequence"/>
</dbReference>
<evidence type="ECO:0000256" key="3">
    <source>
        <dbReference type="ARBA" id="ARBA00022598"/>
    </source>
</evidence>
<evidence type="ECO:0000256" key="8">
    <source>
        <dbReference type="ARBA" id="ARBA00023211"/>
    </source>
</evidence>
<keyword evidence="3" id="KW-0436">Ligase</keyword>
<keyword evidence="4" id="KW-0479">Metal-binding</keyword>
<evidence type="ECO:0000256" key="1">
    <source>
        <dbReference type="ARBA" id="ARBA00001936"/>
    </source>
</evidence>
<dbReference type="PANTHER" id="PTHR11118">
    <property type="entry name" value="RNA-SPLICING LIGASE RTCB HOMOLOG"/>
    <property type="match status" value="1"/>
</dbReference>
<evidence type="ECO:0000313" key="11">
    <source>
        <dbReference type="Proteomes" id="UP000637769"/>
    </source>
</evidence>
<sequence>MRHGLLGLDTKRPLKGLLAGLTPDILEQEVERTHNGGSWDTYDTWMFDDFIRGAGGETRDSALGSIGGGNHFVEFQEVSTIMDARTAYQWGIKPGTIGIMIHSGSLFAGGMVGDHYMDLARRIYPSSLARPIHNFYPLPLRGRHAEHSRAYLNVLGLASNFGVINRLCMQHMALKAVREVMGREFESHLVYDLSHNMLFENAGDYLHRKGASPAGETNSFWGGHPVIVPGSMGTSSFIMKGGSLAQALNSAPHGAGRLLSRGRMRGADPANRLRVVSRVNPVGLREDIRRELEKDLMEEAPASYKPVLPAFHTVQNSGMA</sequence>
<evidence type="ECO:0000256" key="7">
    <source>
        <dbReference type="ARBA" id="ARBA00023134"/>
    </source>
</evidence>
<comment type="catalytic activity">
    <reaction evidence="9">
        <text>a 3'-end 3'-phospho-ribonucleotide-RNA + a 5'-end dephospho-ribonucleoside-RNA + GTP = a ribonucleotidyl-ribonucleotide-RNA + GMP + diphosphate</text>
        <dbReference type="Rhea" id="RHEA:68076"/>
        <dbReference type="Rhea" id="RHEA-COMP:10463"/>
        <dbReference type="Rhea" id="RHEA-COMP:13936"/>
        <dbReference type="Rhea" id="RHEA-COMP:17355"/>
        <dbReference type="ChEBI" id="CHEBI:33019"/>
        <dbReference type="ChEBI" id="CHEBI:37565"/>
        <dbReference type="ChEBI" id="CHEBI:58115"/>
        <dbReference type="ChEBI" id="CHEBI:83062"/>
        <dbReference type="ChEBI" id="CHEBI:138284"/>
        <dbReference type="ChEBI" id="CHEBI:173118"/>
        <dbReference type="EC" id="6.5.1.8"/>
    </reaction>
</comment>
<evidence type="ECO:0000256" key="6">
    <source>
        <dbReference type="ARBA" id="ARBA00022800"/>
    </source>
</evidence>
<dbReference type="Gene3D" id="3.90.1860.10">
    <property type="entry name" value="tRNA-splicing ligase RtcB"/>
    <property type="match status" value="1"/>
</dbReference>
<keyword evidence="8" id="KW-0464">Manganese</keyword>
<keyword evidence="5" id="KW-0547">Nucleotide-binding</keyword>
<dbReference type="Pfam" id="PF01139">
    <property type="entry name" value="RtcB"/>
    <property type="match status" value="1"/>
</dbReference>
<dbReference type="InterPro" id="IPR036025">
    <property type="entry name" value="RtcB-like_sf"/>
</dbReference>
<keyword evidence="7" id="KW-0342">GTP-binding</keyword>